<dbReference type="AlphaFoldDB" id="A0AAD9Q3A1"/>
<keyword evidence="6" id="KW-0963">Cytoplasm</keyword>
<accession>A0AAD9Q3A1</accession>
<dbReference type="PROSITE" id="PS00411">
    <property type="entry name" value="KINESIN_MOTOR_1"/>
    <property type="match status" value="1"/>
</dbReference>
<evidence type="ECO:0000256" key="2">
    <source>
        <dbReference type="ARBA" id="ARBA00022741"/>
    </source>
</evidence>
<evidence type="ECO:0000256" key="6">
    <source>
        <dbReference type="ARBA" id="ARBA00023212"/>
    </source>
</evidence>
<dbReference type="Gene3D" id="3.40.850.10">
    <property type="entry name" value="Kinesin motor domain"/>
    <property type="match status" value="1"/>
</dbReference>
<comment type="caution">
    <text evidence="7">Lacks conserved residue(s) required for the propagation of feature annotation.</text>
</comment>
<dbReference type="InterPro" id="IPR027640">
    <property type="entry name" value="Kinesin-like_fam"/>
</dbReference>
<comment type="caution">
    <text evidence="9">The sequence shown here is derived from an EMBL/GenBank/DDBJ whole genome shotgun (WGS) entry which is preliminary data.</text>
</comment>
<keyword evidence="2" id="KW-0547">Nucleotide-binding</keyword>
<dbReference type="PANTHER" id="PTHR47968:SF75">
    <property type="entry name" value="CENTROMERE-ASSOCIATED PROTEIN E"/>
    <property type="match status" value="1"/>
</dbReference>
<evidence type="ECO:0000256" key="1">
    <source>
        <dbReference type="ARBA" id="ARBA00004245"/>
    </source>
</evidence>
<evidence type="ECO:0000313" key="9">
    <source>
        <dbReference type="EMBL" id="KAK2553871.1"/>
    </source>
</evidence>
<keyword evidence="10" id="KW-1185">Reference proteome</keyword>
<dbReference type="GO" id="GO:0005524">
    <property type="term" value="F:ATP binding"/>
    <property type="evidence" value="ECO:0007669"/>
    <property type="project" value="UniProtKB-KW"/>
</dbReference>
<comment type="subcellular location">
    <subcellularLocation>
        <location evidence="1">Cytoplasm</location>
        <location evidence="1">Cytoskeleton</location>
    </subcellularLocation>
</comment>
<dbReference type="Pfam" id="PF00225">
    <property type="entry name" value="Kinesin"/>
    <property type="match status" value="1"/>
</dbReference>
<keyword evidence="4" id="KW-0175">Coiled coil</keyword>
<evidence type="ECO:0000256" key="5">
    <source>
        <dbReference type="ARBA" id="ARBA00023175"/>
    </source>
</evidence>
<dbReference type="EMBL" id="JARQWQ010000074">
    <property type="protein sequence ID" value="KAK2553871.1"/>
    <property type="molecule type" value="Genomic_DNA"/>
</dbReference>
<dbReference type="PROSITE" id="PS50067">
    <property type="entry name" value="KINESIN_MOTOR_2"/>
    <property type="match status" value="1"/>
</dbReference>
<dbReference type="GO" id="GO:0008017">
    <property type="term" value="F:microtubule binding"/>
    <property type="evidence" value="ECO:0007669"/>
    <property type="project" value="InterPro"/>
</dbReference>
<gene>
    <name evidence="9" type="ORF">P5673_024869</name>
</gene>
<proteinExistence type="inferred from homology"/>
<dbReference type="InterPro" id="IPR001752">
    <property type="entry name" value="Kinesin_motor_dom"/>
</dbReference>
<dbReference type="InterPro" id="IPR019821">
    <property type="entry name" value="Kinesin_motor_CS"/>
</dbReference>
<dbReference type="GO" id="GO:0005874">
    <property type="term" value="C:microtubule"/>
    <property type="evidence" value="ECO:0007669"/>
    <property type="project" value="TreeGrafter"/>
</dbReference>
<dbReference type="SUPFAM" id="SSF52540">
    <property type="entry name" value="P-loop containing nucleoside triphosphate hydrolases"/>
    <property type="match status" value="1"/>
</dbReference>
<dbReference type="GO" id="GO:0000278">
    <property type="term" value="P:mitotic cell cycle"/>
    <property type="evidence" value="ECO:0007669"/>
    <property type="project" value="TreeGrafter"/>
</dbReference>
<organism evidence="9 10">
    <name type="scientific">Acropora cervicornis</name>
    <name type="common">Staghorn coral</name>
    <dbReference type="NCBI Taxonomy" id="6130"/>
    <lineage>
        <taxon>Eukaryota</taxon>
        <taxon>Metazoa</taxon>
        <taxon>Cnidaria</taxon>
        <taxon>Anthozoa</taxon>
        <taxon>Hexacorallia</taxon>
        <taxon>Scleractinia</taxon>
        <taxon>Astrocoeniina</taxon>
        <taxon>Acroporidae</taxon>
        <taxon>Acropora</taxon>
    </lineage>
</organism>
<dbReference type="Proteomes" id="UP001249851">
    <property type="component" value="Unassembled WGS sequence"/>
</dbReference>
<reference evidence="9" key="1">
    <citation type="journal article" date="2023" name="G3 (Bethesda)">
        <title>Whole genome assembly and annotation of the endangered Caribbean coral Acropora cervicornis.</title>
        <authorList>
            <person name="Selwyn J.D."/>
            <person name="Vollmer S.V."/>
        </authorList>
    </citation>
    <scope>NUCLEOTIDE SEQUENCE</scope>
    <source>
        <strain evidence="9">K2</strain>
    </source>
</reference>
<keyword evidence="5" id="KW-0505">Motor protein</keyword>
<protein>
    <submittedName>
        <fullName evidence="9">Centromere-associated protein E</fullName>
    </submittedName>
</protein>
<evidence type="ECO:0000256" key="4">
    <source>
        <dbReference type="ARBA" id="ARBA00023054"/>
    </source>
</evidence>
<dbReference type="InterPro" id="IPR027417">
    <property type="entry name" value="P-loop_NTPase"/>
</dbReference>
<dbReference type="GO" id="GO:0003777">
    <property type="term" value="F:microtubule motor activity"/>
    <property type="evidence" value="ECO:0007669"/>
    <property type="project" value="InterPro"/>
</dbReference>
<evidence type="ECO:0000256" key="3">
    <source>
        <dbReference type="ARBA" id="ARBA00022840"/>
    </source>
</evidence>
<evidence type="ECO:0000259" key="8">
    <source>
        <dbReference type="PROSITE" id="PS50067"/>
    </source>
</evidence>
<feature type="domain" description="Kinesin motor" evidence="8">
    <location>
        <begin position="1"/>
        <end position="151"/>
    </location>
</feature>
<evidence type="ECO:0000313" key="10">
    <source>
        <dbReference type="Proteomes" id="UP001249851"/>
    </source>
</evidence>
<dbReference type="InterPro" id="IPR036961">
    <property type="entry name" value="Kinesin_motor_dom_sf"/>
</dbReference>
<sequence length="151" mass="17013">MNLKKLVSPLFYSRWMDIMVIESREKINESKDPNTIEEAVRVAHLNLVDLAGSERASETGAVGLPAFKRGGQLNRSLLTLSSVIAKLSEGESRVKTIKNCPEVNEVLDDGTLLKSYQKEICELRKQLTEMSQESSICSEIHARMRGWHSYC</sequence>
<comment type="similarity">
    <text evidence="7">Belongs to the TRAFAC class myosin-kinesin ATPase superfamily. Kinesin family.</text>
</comment>
<dbReference type="PANTHER" id="PTHR47968">
    <property type="entry name" value="CENTROMERE PROTEIN E"/>
    <property type="match status" value="1"/>
</dbReference>
<dbReference type="GO" id="GO:0007018">
    <property type="term" value="P:microtubule-based movement"/>
    <property type="evidence" value="ECO:0007669"/>
    <property type="project" value="InterPro"/>
</dbReference>
<keyword evidence="6" id="KW-0206">Cytoskeleton</keyword>
<name>A0AAD9Q3A1_ACRCE</name>
<evidence type="ECO:0000256" key="7">
    <source>
        <dbReference type="PROSITE-ProRule" id="PRU00283"/>
    </source>
</evidence>
<reference evidence="9" key="2">
    <citation type="journal article" date="2023" name="Science">
        <title>Genomic signatures of disease resistance in endangered staghorn corals.</title>
        <authorList>
            <person name="Vollmer S.V."/>
            <person name="Selwyn J.D."/>
            <person name="Despard B.A."/>
            <person name="Roesel C.L."/>
        </authorList>
    </citation>
    <scope>NUCLEOTIDE SEQUENCE</scope>
    <source>
        <strain evidence="9">K2</strain>
    </source>
</reference>
<keyword evidence="3" id="KW-0067">ATP-binding</keyword>